<feature type="domain" description="2TM" evidence="2">
    <location>
        <begin position="23"/>
        <end position="110"/>
    </location>
</feature>
<feature type="transmembrane region" description="Helical" evidence="1">
    <location>
        <begin position="69"/>
        <end position="90"/>
    </location>
</feature>
<dbReference type="Pfam" id="PF13239">
    <property type="entry name" value="2TM"/>
    <property type="match status" value="1"/>
</dbReference>
<evidence type="ECO:0000313" key="4">
    <source>
        <dbReference type="Proteomes" id="UP001216674"/>
    </source>
</evidence>
<accession>A0ABT6AG23</accession>
<keyword evidence="1" id="KW-0812">Transmembrane</keyword>
<dbReference type="Proteomes" id="UP001216674">
    <property type="component" value="Unassembled WGS sequence"/>
</dbReference>
<proteinExistence type="predicted"/>
<protein>
    <submittedName>
        <fullName evidence="3">2TM domain-containing protein</fullName>
    </submittedName>
</protein>
<keyword evidence="4" id="KW-1185">Reference proteome</keyword>
<sequence length="113" mass="13427">MRNDPNRLPSDDQAGPEAQAYWRAYRLVKALRGWYIHLAVYLCVNAFLWLRYFFLPAQNWSRHHLDGGWPWPLATTLAWGLALSLHGLSVRFRLSGRGREWEERKIREFMGRD</sequence>
<dbReference type="RefSeq" id="WP_017226378.1">
    <property type="nucleotide sequence ID" value="NZ_JARJLM010000014.1"/>
</dbReference>
<comment type="caution">
    <text evidence="3">The sequence shown here is derived from an EMBL/GenBank/DDBJ whole genome shotgun (WGS) entry which is preliminary data.</text>
</comment>
<dbReference type="InterPro" id="IPR025698">
    <property type="entry name" value="2TM_dom"/>
</dbReference>
<feature type="transmembrane region" description="Helical" evidence="1">
    <location>
        <begin position="33"/>
        <end position="54"/>
    </location>
</feature>
<evidence type="ECO:0000313" key="3">
    <source>
        <dbReference type="EMBL" id="MDF3831545.1"/>
    </source>
</evidence>
<keyword evidence="1" id="KW-0472">Membrane</keyword>
<keyword evidence="1" id="KW-1133">Transmembrane helix</keyword>
<name>A0ABT6AG23_9BURK</name>
<dbReference type="EMBL" id="JARJLM010000014">
    <property type="protein sequence ID" value="MDF3831545.1"/>
    <property type="molecule type" value="Genomic_DNA"/>
</dbReference>
<reference evidence="3 4" key="1">
    <citation type="submission" date="2023-03" db="EMBL/GenBank/DDBJ databases">
        <title>Draft assemblies of triclosan tolerant bacteria isolated from returned activated sludge.</title>
        <authorList>
            <person name="Van Hamelsveld S."/>
        </authorList>
    </citation>
    <scope>NUCLEOTIDE SEQUENCE [LARGE SCALE GENOMIC DNA]</scope>
    <source>
        <strain evidence="3 4">GW210010_S58</strain>
    </source>
</reference>
<organism evidence="3 4">
    <name type="scientific">Cupriavidus basilensis</name>
    <dbReference type="NCBI Taxonomy" id="68895"/>
    <lineage>
        <taxon>Bacteria</taxon>
        <taxon>Pseudomonadati</taxon>
        <taxon>Pseudomonadota</taxon>
        <taxon>Betaproteobacteria</taxon>
        <taxon>Burkholderiales</taxon>
        <taxon>Burkholderiaceae</taxon>
        <taxon>Cupriavidus</taxon>
    </lineage>
</organism>
<evidence type="ECO:0000259" key="2">
    <source>
        <dbReference type="Pfam" id="PF13239"/>
    </source>
</evidence>
<evidence type="ECO:0000256" key="1">
    <source>
        <dbReference type="SAM" id="Phobius"/>
    </source>
</evidence>
<gene>
    <name evidence="3" type="ORF">P3W85_01005</name>
</gene>